<gene>
    <name evidence="1" type="ORF">SIID45300_01750</name>
</gene>
<dbReference type="EMBL" id="BAAFGK010000004">
    <property type="protein sequence ID" value="GAB0057422.1"/>
    <property type="molecule type" value="Genomic_DNA"/>
</dbReference>
<dbReference type="RefSeq" id="WP_420905111.1">
    <property type="nucleotide sequence ID" value="NZ_BAAFGK010000004.1"/>
</dbReference>
<accession>A0ABQ0C959</accession>
<evidence type="ECO:0000313" key="2">
    <source>
        <dbReference type="Proteomes" id="UP001628193"/>
    </source>
</evidence>
<comment type="caution">
    <text evidence="1">The sequence shown here is derived from an EMBL/GenBank/DDBJ whole genome shotgun (WGS) entry which is preliminary data.</text>
</comment>
<reference evidence="1 2" key="2">
    <citation type="submission" date="2024-09" db="EMBL/GenBank/DDBJ databases">
        <title>Draft genome sequence of Candidatus Magnetaquicoccaceae bacterium FCR-1.</title>
        <authorList>
            <person name="Shimoshige H."/>
            <person name="Shimamura S."/>
            <person name="Taoka A."/>
            <person name="Kobayashi H."/>
            <person name="Maekawa T."/>
        </authorList>
    </citation>
    <scope>NUCLEOTIDE SEQUENCE [LARGE SCALE GENOMIC DNA]</scope>
    <source>
        <strain evidence="1 2">FCR-1</strain>
    </source>
</reference>
<keyword evidence="2" id="KW-1185">Reference proteome</keyword>
<dbReference type="InterPro" id="IPR011231">
    <property type="entry name" value="Phage_VT1-Sakai_H0018"/>
</dbReference>
<sequence length="139" mass="13420">MSQQHIALLTLTAVAAGNIAAARAVGFDSQQIATQGAKPLGIAQTASSIGQAFPVITHGTAIAETGAAINAGAALIADSQGRVIPSTGNLAVAAGATAVTSSAANGAILTGGDSPEFVIGDALASATGAGQFIEILLRR</sequence>
<name>A0ABQ0C959_9PROT</name>
<dbReference type="Proteomes" id="UP001628193">
    <property type="component" value="Unassembled WGS sequence"/>
</dbReference>
<evidence type="ECO:0008006" key="3">
    <source>
        <dbReference type="Google" id="ProtNLM"/>
    </source>
</evidence>
<proteinExistence type="predicted"/>
<organism evidence="1 2">
    <name type="scientific">Candidatus Magnetaquiglobus chichijimensis</name>
    <dbReference type="NCBI Taxonomy" id="3141448"/>
    <lineage>
        <taxon>Bacteria</taxon>
        <taxon>Pseudomonadati</taxon>
        <taxon>Pseudomonadota</taxon>
        <taxon>Magnetococcia</taxon>
        <taxon>Magnetococcales</taxon>
        <taxon>Candidatus Magnetaquicoccaceae</taxon>
        <taxon>Candidatus Magnetaquiglobus</taxon>
    </lineage>
</organism>
<protein>
    <recommendedName>
        <fullName evidence="3">DUF2190 domain-containing protein</fullName>
    </recommendedName>
</protein>
<reference evidence="1 2" key="1">
    <citation type="submission" date="2024-05" db="EMBL/GenBank/DDBJ databases">
        <authorList>
            <consortium name="Candidatus Magnetaquicoccaceae bacterium FCR-1 genome sequencing consortium"/>
            <person name="Shimoshige H."/>
            <person name="Shimamura S."/>
            <person name="Taoka A."/>
            <person name="Kobayashi H."/>
            <person name="Maekawa T."/>
        </authorList>
    </citation>
    <scope>NUCLEOTIDE SEQUENCE [LARGE SCALE GENOMIC DNA]</scope>
    <source>
        <strain evidence="1 2">FCR-1</strain>
    </source>
</reference>
<dbReference type="Pfam" id="PF09956">
    <property type="entry name" value="Phage_cement_2"/>
    <property type="match status" value="1"/>
</dbReference>
<evidence type="ECO:0000313" key="1">
    <source>
        <dbReference type="EMBL" id="GAB0057422.1"/>
    </source>
</evidence>